<evidence type="ECO:0000313" key="6">
    <source>
        <dbReference type="Proteomes" id="UP000579153"/>
    </source>
</evidence>
<evidence type="ECO:0000256" key="2">
    <source>
        <dbReference type="ARBA" id="ARBA00022723"/>
    </source>
</evidence>
<dbReference type="Proteomes" id="UP000579153">
    <property type="component" value="Unassembled WGS sequence"/>
</dbReference>
<accession>A0A7W9LF17</accession>
<evidence type="ECO:0000256" key="3">
    <source>
        <dbReference type="ARBA" id="ARBA00022801"/>
    </source>
</evidence>
<feature type="domain" description="Peptidase M20 dimerisation" evidence="4">
    <location>
        <begin position="195"/>
        <end position="343"/>
    </location>
</feature>
<dbReference type="InterPro" id="IPR002933">
    <property type="entry name" value="Peptidase_M20"/>
</dbReference>
<dbReference type="RefSeq" id="WP_185074736.1">
    <property type="nucleotide sequence ID" value="NZ_JACHMB010000001.1"/>
</dbReference>
<gene>
    <name evidence="5" type="ORF">HD596_008193</name>
</gene>
<dbReference type="EMBL" id="JACHMB010000001">
    <property type="protein sequence ID" value="MBB5781437.1"/>
    <property type="molecule type" value="Genomic_DNA"/>
</dbReference>
<dbReference type="InterPro" id="IPR011650">
    <property type="entry name" value="Peptidase_M20_dimer"/>
</dbReference>
<evidence type="ECO:0000256" key="1">
    <source>
        <dbReference type="ARBA" id="ARBA00022670"/>
    </source>
</evidence>
<dbReference type="Gene3D" id="3.40.630.10">
    <property type="entry name" value="Zn peptidases"/>
    <property type="match status" value="1"/>
</dbReference>
<comment type="caution">
    <text evidence="5">The sequence shown here is derived from an EMBL/GenBank/DDBJ whole genome shotgun (WGS) entry which is preliminary data.</text>
</comment>
<dbReference type="Pfam" id="PF01546">
    <property type="entry name" value="Peptidase_M20"/>
    <property type="match status" value="1"/>
</dbReference>
<dbReference type="AlphaFoldDB" id="A0A7W9LF17"/>
<keyword evidence="1" id="KW-0645">Protease</keyword>
<dbReference type="PANTHER" id="PTHR43270">
    <property type="entry name" value="BETA-ALA-HIS DIPEPTIDASE"/>
    <property type="match status" value="1"/>
</dbReference>
<dbReference type="NCBIfam" id="NF005914">
    <property type="entry name" value="PRK07907.1"/>
    <property type="match status" value="1"/>
</dbReference>
<dbReference type="InterPro" id="IPR001261">
    <property type="entry name" value="ArgE/DapE_CS"/>
</dbReference>
<keyword evidence="6" id="KW-1185">Reference proteome</keyword>
<evidence type="ECO:0000259" key="4">
    <source>
        <dbReference type="Pfam" id="PF07687"/>
    </source>
</evidence>
<keyword evidence="2" id="KW-0479">Metal-binding</keyword>
<evidence type="ECO:0000313" key="5">
    <source>
        <dbReference type="EMBL" id="MBB5781437.1"/>
    </source>
</evidence>
<dbReference type="GO" id="GO:0008233">
    <property type="term" value="F:peptidase activity"/>
    <property type="evidence" value="ECO:0007669"/>
    <property type="project" value="UniProtKB-KW"/>
</dbReference>
<dbReference type="GO" id="GO:0046872">
    <property type="term" value="F:metal ion binding"/>
    <property type="evidence" value="ECO:0007669"/>
    <property type="project" value="UniProtKB-KW"/>
</dbReference>
<dbReference type="PANTHER" id="PTHR43270:SF12">
    <property type="entry name" value="SUCCINYL-DIAMINOPIMELATE DESUCCINYLASE"/>
    <property type="match status" value="1"/>
</dbReference>
<organism evidence="5 6">
    <name type="scientific">Nonomuraea jabiensis</name>
    <dbReference type="NCBI Taxonomy" id="882448"/>
    <lineage>
        <taxon>Bacteria</taxon>
        <taxon>Bacillati</taxon>
        <taxon>Actinomycetota</taxon>
        <taxon>Actinomycetes</taxon>
        <taxon>Streptosporangiales</taxon>
        <taxon>Streptosporangiaceae</taxon>
        <taxon>Nonomuraea</taxon>
    </lineage>
</organism>
<dbReference type="Gene3D" id="3.30.70.360">
    <property type="match status" value="1"/>
</dbReference>
<name>A0A7W9LF17_9ACTN</name>
<dbReference type="SUPFAM" id="SSF53187">
    <property type="entry name" value="Zn-dependent exopeptidases"/>
    <property type="match status" value="1"/>
</dbReference>
<reference evidence="5 6" key="1">
    <citation type="submission" date="2020-08" db="EMBL/GenBank/DDBJ databases">
        <title>Sequencing the genomes of 1000 actinobacteria strains.</title>
        <authorList>
            <person name="Klenk H.-P."/>
        </authorList>
    </citation>
    <scope>NUCLEOTIDE SEQUENCE [LARGE SCALE GENOMIC DNA]</scope>
    <source>
        <strain evidence="5 6">DSM 45507</strain>
    </source>
</reference>
<dbReference type="Pfam" id="PF07687">
    <property type="entry name" value="M20_dimer"/>
    <property type="match status" value="1"/>
</dbReference>
<keyword evidence="3" id="KW-0378">Hydrolase</keyword>
<dbReference type="GO" id="GO:0006508">
    <property type="term" value="P:proteolysis"/>
    <property type="evidence" value="ECO:0007669"/>
    <property type="project" value="UniProtKB-KW"/>
</dbReference>
<protein>
    <submittedName>
        <fullName evidence="5">Acetylornithine deacetylase/succinyl-diaminopimelate desuccinylase-like protein</fullName>
    </submittedName>
</protein>
<proteinExistence type="predicted"/>
<dbReference type="PROSITE" id="PS00759">
    <property type="entry name" value="ARGE_DAPE_CPG2_2"/>
    <property type="match status" value="1"/>
</dbReference>
<dbReference type="InterPro" id="IPR051458">
    <property type="entry name" value="Cyt/Met_Dipeptidase"/>
</dbReference>
<sequence>MNDDLRRAVQKALPGVRADLEALIRIPSVSADPAAAGDLRRCAELTARLFRAGAAQEVRILDDVPGGRPVVLASCPAPPGRPTVLLYAHYDVQPAGDPALWSSGPFEPRESGGRLYGRGSADDKAGIATHLAALRAHAGRPPVGVVVVIEGDEEIGSPTLGAFLDRHRDRLAADVIMLADSENVEAGVPSFTTMLRGLANCVVEVRTLAESVHSGTYGGAAPDALTVLCRLLATLHDEDGHVAVDGMVTGRPPRTAYPAERFRAEAGVLDGVRLLGSGTIAERVWTGPAATVLAIDAPPVSGAANALTASARAKVSLRLAPGDDAVRARAALARHLREHTPWGAKVEVTEAELAQPYAADTRGPAFDAARRAYQRAFGAEVVELGGGGAIPFVAEFAAAYPEAAVLITSPGGDPAARAHSTDENLHLADFERACLAEAFLLAELAELDDWPRPGR</sequence>